<proteinExistence type="predicted"/>
<organism evidence="1 2">
    <name type="scientific">Rubripirellula reticaptiva</name>
    <dbReference type="NCBI Taxonomy" id="2528013"/>
    <lineage>
        <taxon>Bacteria</taxon>
        <taxon>Pseudomonadati</taxon>
        <taxon>Planctomycetota</taxon>
        <taxon>Planctomycetia</taxon>
        <taxon>Pirellulales</taxon>
        <taxon>Pirellulaceae</taxon>
        <taxon>Rubripirellula</taxon>
    </lineage>
</organism>
<evidence type="ECO:0008006" key="3">
    <source>
        <dbReference type="Google" id="ProtNLM"/>
    </source>
</evidence>
<evidence type="ECO:0000313" key="1">
    <source>
        <dbReference type="EMBL" id="TWU49149.1"/>
    </source>
</evidence>
<comment type="caution">
    <text evidence="1">The sequence shown here is derived from an EMBL/GenBank/DDBJ whole genome shotgun (WGS) entry which is preliminary data.</text>
</comment>
<reference evidence="1 2" key="1">
    <citation type="submission" date="2019-02" db="EMBL/GenBank/DDBJ databases">
        <title>Deep-cultivation of Planctomycetes and their phenomic and genomic characterization uncovers novel biology.</title>
        <authorList>
            <person name="Wiegand S."/>
            <person name="Jogler M."/>
            <person name="Boedeker C."/>
            <person name="Pinto D."/>
            <person name="Vollmers J."/>
            <person name="Rivas-Marin E."/>
            <person name="Kohn T."/>
            <person name="Peeters S.H."/>
            <person name="Heuer A."/>
            <person name="Rast P."/>
            <person name="Oberbeckmann S."/>
            <person name="Bunk B."/>
            <person name="Jeske O."/>
            <person name="Meyerdierks A."/>
            <person name="Storesund J.E."/>
            <person name="Kallscheuer N."/>
            <person name="Luecker S."/>
            <person name="Lage O.M."/>
            <person name="Pohl T."/>
            <person name="Merkel B.J."/>
            <person name="Hornburger P."/>
            <person name="Mueller R.-W."/>
            <person name="Bruemmer F."/>
            <person name="Labrenz M."/>
            <person name="Spormann A.M."/>
            <person name="Op Den Camp H."/>
            <person name="Overmann J."/>
            <person name="Amann R."/>
            <person name="Jetten M.S.M."/>
            <person name="Mascher T."/>
            <person name="Medema M.H."/>
            <person name="Devos D.P."/>
            <person name="Kaster A.-K."/>
            <person name="Ovreas L."/>
            <person name="Rohde M."/>
            <person name="Galperin M.Y."/>
            <person name="Jogler C."/>
        </authorList>
    </citation>
    <scope>NUCLEOTIDE SEQUENCE [LARGE SCALE GENOMIC DNA]</scope>
    <source>
        <strain evidence="1 2">Poly59</strain>
    </source>
</reference>
<dbReference type="InterPro" id="IPR029063">
    <property type="entry name" value="SAM-dependent_MTases_sf"/>
</dbReference>
<accession>A0A5C6EP59</accession>
<dbReference type="Gene3D" id="3.40.50.150">
    <property type="entry name" value="Vaccinia Virus protein VP39"/>
    <property type="match status" value="1"/>
</dbReference>
<protein>
    <recommendedName>
        <fullName evidence="3">THUMP-like domain-containing protein</fullName>
    </recommendedName>
</protein>
<evidence type="ECO:0000313" key="2">
    <source>
        <dbReference type="Proteomes" id="UP000317977"/>
    </source>
</evidence>
<keyword evidence="2" id="KW-1185">Reference proteome</keyword>
<dbReference type="Proteomes" id="UP000317977">
    <property type="component" value="Unassembled WGS sequence"/>
</dbReference>
<dbReference type="AlphaFoldDB" id="A0A5C6EP59"/>
<name>A0A5C6EP59_9BACT</name>
<gene>
    <name evidence="1" type="ORF">Poly59_37630</name>
</gene>
<dbReference type="SUPFAM" id="SSF53335">
    <property type="entry name" value="S-adenosyl-L-methionine-dependent methyltransferases"/>
    <property type="match status" value="1"/>
</dbReference>
<sequence>MMAWFRKQKRARNDCRCFIGTFTALVLIEAAGVYRARSTGSSLTIRGQLPIVLTPNISTMTLYDRLVQCEQAMQGLAGAAPDAKTITRLRREWGDDLAQLMTTSAALQSKAESKLGPGPWWVSEKSLQQSTPWQVAQLKSQWFGDRTVYDLCCGIGGDAFQLARRGPVVAVDRDETVAAMAAVNLGRLGDVKNASARCDDVTQVDVPADAAIHVDPDRRAGGRRTSDPDQYEPDWSEVLRMIDHVPAAIIKLAPAAMPEIPSTMDTARLWISLSGSVREQSLLLGEVIGQSGLQSGHRAAYRAGQDGVWSRFVVSHDQIDEVSHYRGKSNGAQAIGECLIDPDGAIRAAGLTIAFANQNRLRLVGKPSGFLTGDESVASLILNSGMGLVGRVIWSGAADDRKLRRELRSRNVYPETIKVRGSEHDPLALTRRYRSTGERPVTLWLSRAGERVYAAITEPILAT</sequence>
<dbReference type="EMBL" id="SJPX01000004">
    <property type="protein sequence ID" value="TWU49149.1"/>
    <property type="molecule type" value="Genomic_DNA"/>
</dbReference>
<dbReference type="CDD" id="cd02440">
    <property type="entry name" value="AdoMet_MTases"/>
    <property type="match status" value="1"/>
</dbReference>